<protein>
    <recommendedName>
        <fullName evidence="11">ER transporter 6TM N-terminal domain-containing protein</fullName>
    </recommendedName>
</protein>
<feature type="transmembrane region" description="Helical" evidence="6">
    <location>
        <begin position="741"/>
        <end position="759"/>
    </location>
</feature>
<dbReference type="GO" id="GO:0016020">
    <property type="term" value="C:membrane"/>
    <property type="evidence" value="ECO:0007669"/>
    <property type="project" value="UniProtKB-SubCell"/>
</dbReference>
<evidence type="ECO:0008006" key="11">
    <source>
        <dbReference type="Google" id="ProtNLM"/>
    </source>
</evidence>
<evidence type="ECO:0000256" key="1">
    <source>
        <dbReference type="ARBA" id="ARBA00004141"/>
    </source>
</evidence>
<dbReference type="AlphaFoldDB" id="A0A9P7H220"/>
<keyword evidence="4 6" id="KW-0472">Membrane</keyword>
<dbReference type="PANTHER" id="PTHR47804:SF4">
    <property type="entry name" value="AFR661WP"/>
    <property type="match status" value="1"/>
</dbReference>
<proteinExistence type="predicted"/>
<gene>
    <name evidence="9" type="ORF">KAF25_010669</name>
</gene>
<keyword evidence="2 6" id="KW-0812">Transmembrane</keyword>
<feature type="domain" description="Putative ER transporter 6TM N-terminal" evidence="7">
    <location>
        <begin position="29"/>
        <end position="104"/>
    </location>
</feature>
<evidence type="ECO:0000256" key="3">
    <source>
        <dbReference type="ARBA" id="ARBA00022989"/>
    </source>
</evidence>
<sequence>SSIMKTLGKSLKRLVTVIWGDVETNDLWKQIIKCSIACTLSIITVITPRADQALGTATFLAPMATTFAHPGQRLGVMIESLLMVLLGSLLGLGWSILGIFLASLVSEENLTAAYAIRGIFLAVASMLHGYIRSASPRVFLFVAFFLISCLVVLLHNNPQVSWKLFINVYYPILIGCGISFLVNLLMFPELSSSYLGLSTIDALCETMDTLTRATHWFVTPGGNSYEELDQITLTMTHTAKSLPIKPKQKNGRVRKFLSRLSKPFPNPFRPPQNRYKASTEPVGLTNLSSLAKKKDKLRARLARCKAAQREVNYELSISALPPSSMKPLSTLQMGNLVQNTITIIGACENKYVVLENNDRYEDDDVSSSERSSSEHAGVRRMNTFDNYVQKVEQAKPVREIEASSANLLESIVERIREPVREFEAQMKEAVRLVIVCVAYCYDVRWLPSGAPAPKGIHLEELDFRIDLFIEAITNFDSSCTMELRRSAMDKSGHSIDFMPRLETFLISSFVLGLRQSATQVLQMLKHVRKTVEQRKARKNRASVWFPQHTNIQQWLTSGGESDGFVLPQAARKQARRGKASPGSKSKVHTQHGGKAGKPVLAKVIDEEKGIRFAEPESQMSQRNVIESKQETERPDTVATSKLFKIRGKAADVLEWIRDSEDLLYACKLTVALLLLSWPALTSSYGEWYQLIRGIWAPMQLFLVFEVAIGTSFHVFFVRLAGVIFGCTIGYLSYLIGSGSRVAMVLILIAGIIPSFYIQLGTKYVKAGMVATVSMVVVAIGTMNGSDSASANFYKRLTAFVIGGIVALVVELVLYPVRARDRLVESLSASVKQIENMQYAMAVGLDSPIKPDFRDPGLHKRFVHARNKARGALAAAETFLPFCSTEPRLKGSFKPLRFLYTEMVFVLHQIIDRMDTAVLLRKEYGSSVLEDLNPQVHAYRRNVASSITLTLFSVSEALKLWQPLPQFLPSIRLAQLRLINHVREIIASRSGTQTPAGGPPSIFNENGELAEQIAYLITQKRFLSWNASTSGQMEIIEYLEELVTLTKYLVGENSFRSGLLERPSYDNYQKRTHANRLPLSRMPTAESDAAGVPAEEVPIAPSIFAPIESRASGLRRTQTIHRANHPGGRFDRTESNEKAVDSDSEEDIPMSLQRVGSRLCDNNTAIRRRTITLSQDDR</sequence>
<feature type="domain" description="Integral membrane bound transporter" evidence="8">
    <location>
        <begin position="683"/>
        <end position="809"/>
    </location>
</feature>
<dbReference type="PANTHER" id="PTHR47804">
    <property type="entry name" value="60S RIBOSOMAL PROTEIN L19"/>
    <property type="match status" value="1"/>
</dbReference>
<reference evidence="9" key="1">
    <citation type="submission" date="2021-04" db="EMBL/GenBank/DDBJ databases">
        <title>Draft genome of Fusarium avenaceum strain F156N33, isolated from an atmospheric sample in Virginia.</title>
        <authorList>
            <person name="Yang S."/>
            <person name="Vinatzer B.A."/>
            <person name="Coleman J."/>
        </authorList>
    </citation>
    <scope>NUCLEOTIDE SEQUENCE</scope>
    <source>
        <strain evidence="9">F156N33</strain>
    </source>
</reference>
<keyword evidence="3 6" id="KW-1133">Transmembrane helix</keyword>
<dbReference type="EMBL" id="JAGPUO010000014">
    <property type="protein sequence ID" value="KAG5658488.1"/>
    <property type="molecule type" value="Genomic_DNA"/>
</dbReference>
<dbReference type="InterPro" id="IPR018823">
    <property type="entry name" value="ArAE_2_N"/>
</dbReference>
<feature type="non-terminal residue" evidence="9">
    <location>
        <position position="1"/>
    </location>
</feature>
<feature type="domain" description="Putative ER transporter 6TM N-terminal" evidence="7">
    <location>
        <begin position="110"/>
        <end position="210"/>
    </location>
</feature>
<evidence type="ECO:0000256" key="2">
    <source>
        <dbReference type="ARBA" id="ARBA00022692"/>
    </source>
</evidence>
<comment type="subcellular location">
    <subcellularLocation>
        <location evidence="1">Membrane</location>
        <topology evidence="1">Multi-pass membrane protein</topology>
    </subcellularLocation>
</comment>
<feature type="transmembrane region" description="Helical" evidence="6">
    <location>
        <begin position="81"/>
        <end position="105"/>
    </location>
</feature>
<feature type="compositionally biased region" description="Basic and acidic residues" evidence="5">
    <location>
        <begin position="1127"/>
        <end position="1140"/>
    </location>
</feature>
<dbReference type="Proteomes" id="UP000782241">
    <property type="component" value="Unassembled WGS sequence"/>
</dbReference>
<feature type="transmembrane region" description="Helical" evidence="6">
    <location>
        <begin position="168"/>
        <end position="187"/>
    </location>
</feature>
<accession>A0A9P7H220</accession>
<evidence type="ECO:0000256" key="5">
    <source>
        <dbReference type="SAM" id="MobiDB-lite"/>
    </source>
</evidence>
<feature type="transmembrane region" description="Helical" evidence="6">
    <location>
        <begin position="662"/>
        <end position="681"/>
    </location>
</feature>
<feature type="transmembrane region" description="Helical" evidence="6">
    <location>
        <begin position="111"/>
        <end position="131"/>
    </location>
</feature>
<organism evidence="9 10">
    <name type="scientific">Fusarium avenaceum</name>
    <dbReference type="NCBI Taxonomy" id="40199"/>
    <lineage>
        <taxon>Eukaryota</taxon>
        <taxon>Fungi</taxon>
        <taxon>Dikarya</taxon>
        <taxon>Ascomycota</taxon>
        <taxon>Pezizomycotina</taxon>
        <taxon>Sordariomycetes</taxon>
        <taxon>Hypocreomycetidae</taxon>
        <taxon>Hypocreales</taxon>
        <taxon>Nectriaceae</taxon>
        <taxon>Fusarium</taxon>
        <taxon>Fusarium tricinctum species complex</taxon>
    </lineage>
</organism>
<evidence type="ECO:0000259" key="8">
    <source>
        <dbReference type="Pfam" id="PF13515"/>
    </source>
</evidence>
<dbReference type="InterPro" id="IPR052430">
    <property type="entry name" value="IVT-Associated"/>
</dbReference>
<comment type="caution">
    <text evidence="9">The sequence shown here is derived from an EMBL/GenBank/DDBJ whole genome shotgun (WGS) entry which is preliminary data.</text>
</comment>
<name>A0A9P7H220_9HYPO</name>
<evidence type="ECO:0000259" key="7">
    <source>
        <dbReference type="Pfam" id="PF10337"/>
    </source>
</evidence>
<keyword evidence="10" id="KW-1185">Reference proteome</keyword>
<feature type="transmembrane region" description="Helical" evidence="6">
    <location>
        <begin position="796"/>
        <end position="816"/>
    </location>
</feature>
<evidence type="ECO:0000313" key="10">
    <source>
        <dbReference type="Proteomes" id="UP000782241"/>
    </source>
</evidence>
<dbReference type="InterPro" id="IPR049453">
    <property type="entry name" value="Memb_transporter_dom"/>
</dbReference>
<evidence type="ECO:0000313" key="9">
    <source>
        <dbReference type="EMBL" id="KAG5658488.1"/>
    </source>
</evidence>
<evidence type="ECO:0000256" key="4">
    <source>
        <dbReference type="ARBA" id="ARBA00023136"/>
    </source>
</evidence>
<evidence type="ECO:0000256" key="6">
    <source>
        <dbReference type="SAM" id="Phobius"/>
    </source>
</evidence>
<dbReference type="Pfam" id="PF13515">
    <property type="entry name" value="FUSC_2"/>
    <property type="match status" value="1"/>
</dbReference>
<feature type="transmembrane region" description="Helical" evidence="6">
    <location>
        <begin position="138"/>
        <end position="156"/>
    </location>
</feature>
<feature type="transmembrane region" description="Helical" evidence="6">
    <location>
        <begin position="687"/>
        <end position="708"/>
    </location>
</feature>
<dbReference type="Pfam" id="PF10337">
    <property type="entry name" value="ArAE_2_N"/>
    <property type="match status" value="2"/>
</dbReference>
<feature type="region of interest" description="Disordered" evidence="5">
    <location>
        <begin position="1120"/>
        <end position="1146"/>
    </location>
</feature>
<feature type="transmembrane region" description="Helical" evidence="6">
    <location>
        <begin position="766"/>
        <end position="784"/>
    </location>
</feature>
<feature type="region of interest" description="Disordered" evidence="5">
    <location>
        <begin position="569"/>
        <end position="594"/>
    </location>
</feature>